<organism evidence="5 6">
    <name type="scientific">Azospirillum oryzae</name>
    <dbReference type="NCBI Taxonomy" id="286727"/>
    <lineage>
        <taxon>Bacteria</taxon>
        <taxon>Pseudomonadati</taxon>
        <taxon>Pseudomonadota</taxon>
        <taxon>Alphaproteobacteria</taxon>
        <taxon>Rhodospirillales</taxon>
        <taxon>Azospirillaceae</taxon>
        <taxon>Azospirillum</taxon>
    </lineage>
</organism>
<dbReference type="GO" id="GO:0016887">
    <property type="term" value="F:ATP hydrolysis activity"/>
    <property type="evidence" value="ECO:0007669"/>
    <property type="project" value="InterPro"/>
</dbReference>
<evidence type="ECO:0000313" key="6">
    <source>
        <dbReference type="Proteomes" id="UP000192936"/>
    </source>
</evidence>
<protein>
    <submittedName>
        <fullName evidence="5">Amino acid/amide ABC transporter ATP-binding protein 1, HAAT family</fullName>
    </submittedName>
</protein>
<dbReference type="InterPro" id="IPR051120">
    <property type="entry name" value="ABC_AA/LPS_Transport"/>
</dbReference>
<dbReference type="STRING" id="286727.SAMN02982917_6409"/>
<dbReference type="OrthoDB" id="9779872at2"/>
<dbReference type="SUPFAM" id="SSF52540">
    <property type="entry name" value="P-loop containing nucleoside triphosphate hydrolases"/>
    <property type="match status" value="1"/>
</dbReference>
<evidence type="ECO:0000256" key="2">
    <source>
        <dbReference type="ARBA" id="ARBA00022741"/>
    </source>
</evidence>
<dbReference type="Proteomes" id="UP000192936">
    <property type="component" value="Unassembled WGS sequence"/>
</dbReference>
<evidence type="ECO:0000256" key="3">
    <source>
        <dbReference type="ARBA" id="ARBA00022840"/>
    </source>
</evidence>
<dbReference type="CDD" id="cd03219">
    <property type="entry name" value="ABC_Mj1267_LivG_branched"/>
    <property type="match status" value="1"/>
</dbReference>
<evidence type="ECO:0000259" key="4">
    <source>
        <dbReference type="PROSITE" id="PS50893"/>
    </source>
</evidence>
<keyword evidence="3 5" id="KW-0067">ATP-binding</keyword>
<name>A0A1X7HKN4_9PROT</name>
<sequence length="251" mass="27295">MSAPILETRALQKNFGALTVAQNIDFSLEPGTFEALIGPNGAGKSTFVNLLTGLVQPTSGSVILDGEDVTALSIEARVKRGLVRTFQINTLFNSLTVAENVILALDEFHGQGWRPLPSPSRRRLIRDEAYEILGRLGLDPWGNREVRELPYGRQRLVEIAIALALRPKVLLLDEPAAGIPSTETGTVIEVLENLASNLAVLIIEHDMDLVFRFAQRITVLVQGAVLARGTPDEIANNETVKSVYLGEGIHA</sequence>
<dbReference type="InterPro" id="IPR027417">
    <property type="entry name" value="P-loop_NTPase"/>
</dbReference>
<dbReference type="AlphaFoldDB" id="A0A1X7HKN4"/>
<dbReference type="PROSITE" id="PS50893">
    <property type="entry name" value="ABC_TRANSPORTER_2"/>
    <property type="match status" value="1"/>
</dbReference>
<dbReference type="Pfam" id="PF12399">
    <property type="entry name" value="BCA_ABC_TP_C"/>
    <property type="match status" value="1"/>
</dbReference>
<dbReference type="RefSeq" id="WP_085091261.1">
    <property type="nucleotide sequence ID" value="NZ_FXAK01000009.1"/>
</dbReference>
<accession>A0A1X7HKN4</accession>
<proteinExistence type="predicted"/>
<gene>
    <name evidence="5" type="ORF">SAMN02982917_6409</name>
</gene>
<dbReference type="PANTHER" id="PTHR45772">
    <property type="entry name" value="CONSERVED COMPONENT OF ABC TRANSPORTER FOR NATURAL AMINO ACIDS-RELATED"/>
    <property type="match status" value="1"/>
</dbReference>
<dbReference type="GO" id="GO:0005886">
    <property type="term" value="C:plasma membrane"/>
    <property type="evidence" value="ECO:0007669"/>
    <property type="project" value="TreeGrafter"/>
</dbReference>
<evidence type="ECO:0000313" key="5">
    <source>
        <dbReference type="EMBL" id="SMF88466.1"/>
    </source>
</evidence>
<feature type="domain" description="ABC transporter" evidence="4">
    <location>
        <begin position="6"/>
        <end position="247"/>
    </location>
</feature>
<reference evidence="5 6" key="1">
    <citation type="submission" date="2017-04" db="EMBL/GenBank/DDBJ databases">
        <authorList>
            <person name="Afonso C.L."/>
            <person name="Miller P.J."/>
            <person name="Scott M.A."/>
            <person name="Spackman E."/>
            <person name="Goraichik I."/>
            <person name="Dimitrov K.M."/>
            <person name="Suarez D.L."/>
            <person name="Swayne D.E."/>
        </authorList>
    </citation>
    <scope>NUCLEOTIDE SEQUENCE [LARGE SCALE GENOMIC DNA]</scope>
    <source>
        <strain evidence="5 6">A2P</strain>
    </source>
</reference>
<dbReference type="InterPro" id="IPR032823">
    <property type="entry name" value="BCA_ABC_TP_C"/>
</dbReference>
<keyword evidence="2" id="KW-0547">Nucleotide-binding</keyword>
<keyword evidence="1" id="KW-0813">Transport</keyword>
<dbReference type="InterPro" id="IPR003593">
    <property type="entry name" value="AAA+_ATPase"/>
</dbReference>
<dbReference type="Gene3D" id="3.40.50.300">
    <property type="entry name" value="P-loop containing nucleotide triphosphate hydrolases"/>
    <property type="match status" value="1"/>
</dbReference>
<dbReference type="PANTHER" id="PTHR45772:SF2">
    <property type="entry name" value="ABC TRANSPORTER ATP-BINDING PROTEIN"/>
    <property type="match status" value="1"/>
</dbReference>
<dbReference type="InterPro" id="IPR003439">
    <property type="entry name" value="ABC_transporter-like_ATP-bd"/>
</dbReference>
<dbReference type="GO" id="GO:0005524">
    <property type="term" value="F:ATP binding"/>
    <property type="evidence" value="ECO:0007669"/>
    <property type="project" value="UniProtKB-KW"/>
</dbReference>
<dbReference type="SMART" id="SM00382">
    <property type="entry name" value="AAA"/>
    <property type="match status" value="1"/>
</dbReference>
<evidence type="ECO:0000256" key="1">
    <source>
        <dbReference type="ARBA" id="ARBA00022448"/>
    </source>
</evidence>
<dbReference type="EMBL" id="FXAK01000009">
    <property type="protein sequence ID" value="SMF88466.1"/>
    <property type="molecule type" value="Genomic_DNA"/>
</dbReference>
<dbReference type="Pfam" id="PF00005">
    <property type="entry name" value="ABC_tran"/>
    <property type="match status" value="1"/>
</dbReference>